<feature type="region of interest" description="Disordered" evidence="1">
    <location>
        <begin position="262"/>
        <end position="290"/>
    </location>
</feature>
<feature type="compositionally biased region" description="Basic and acidic residues" evidence="1">
    <location>
        <begin position="144"/>
        <end position="153"/>
    </location>
</feature>
<dbReference type="EMBL" id="HBGU01050213">
    <property type="protein sequence ID" value="CAD9492247.1"/>
    <property type="molecule type" value="Transcribed_RNA"/>
</dbReference>
<dbReference type="SUPFAM" id="SSF47954">
    <property type="entry name" value="Cyclin-like"/>
    <property type="match status" value="1"/>
</dbReference>
<accession>A0A7S2MMN2</accession>
<dbReference type="InterPro" id="IPR006671">
    <property type="entry name" value="Cyclin_N"/>
</dbReference>
<dbReference type="CDD" id="cd20540">
    <property type="entry name" value="CYCLIN_CCNY_like"/>
    <property type="match status" value="1"/>
</dbReference>
<dbReference type="AlphaFoldDB" id="A0A7S2MMN2"/>
<sequence>MPPLAVEPPTYPVPSASTVASFIENIRHRARLTPQSLVIALIYVDRLEARSEGVLLHARSWRPIVFASLLLASKVWHDISYWNSDFSSICPMFSVRNINRMEKAYLQLLQYNTIISASQYAQYYFSLRHTVRAPSRNADDSATSDEKTRDAMQSKEGGGVSTGPGRGDNFRSKYFIALNVPSSARLQEQSAALANARVSSSDQVAMLGNAMFGEQARGRPSDFQPQARAIPAAGMPMPTGTGNQPPSEMAYGHPPPLLGEMPPTHRDAHRESMQRPVPAPMAPFALSTSV</sequence>
<evidence type="ECO:0000313" key="3">
    <source>
        <dbReference type="EMBL" id="CAD9492247.1"/>
    </source>
</evidence>
<evidence type="ECO:0000259" key="2">
    <source>
        <dbReference type="Pfam" id="PF00134"/>
    </source>
</evidence>
<name>A0A7S2MMN2_9EUKA</name>
<protein>
    <recommendedName>
        <fullName evidence="2">Cyclin N-terminal domain-containing protein</fullName>
    </recommendedName>
</protein>
<dbReference type="InterPro" id="IPR036915">
    <property type="entry name" value="Cyclin-like_sf"/>
</dbReference>
<dbReference type="Gene3D" id="1.10.472.10">
    <property type="entry name" value="Cyclin-like"/>
    <property type="match status" value="1"/>
</dbReference>
<gene>
    <name evidence="3" type="ORF">CBRE1094_LOCUS27346</name>
</gene>
<proteinExistence type="predicted"/>
<evidence type="ECO:0000256" key="1">
    <source>
        <dbReference type="SAM" id="MobiDB-lite"/>
    </source>
</evidence>
<feature type="domain" description="Cyclin N-terminal" evidence="2">
    <location>
        <begin position="19"/>
        <end position="112"/>
    </location>
</feature>
<feature type="region of interest" description="Disordered" evidence="1">
    <location>
        <begin position="135"/>
        <end position="166"/>
    </location>
</feature>
<feature type="compositionally biased region" description="Gly residues" evidence="1">
    <location>
        <begin position="156"/>
        <end position="166"/>
    </location>
</feature>
<feature type="compositionally biased region" description="Basic and acidic residues" evidence="1">
    <location>
        <begin position="263"/>
        <end position="273"/>
    </location>
</feature>
<reference evidence="3" key="1">
    <citation type="submission" date="2021-01" db="EMBL/GenBank/DDBJ databases">
        <authorList>
            <person name="Corre E."/>
            <person name="Pelletier E."/>
            <person name="Niang G."/>
            <person name="Scheremetjew M."/>
            <person name="Finn R."/>
            <person name="Kale V."/>
            <person name="Holt S."/>
            <person name="Cochrane G."/>
            <person name="Meng A."/>
            <person name="Brown T."/>
            <person name="Cohen L."/>
        </authorList>
    </citation>
    <scope>NUCLEOTIDE SEQUENCE</scope>
    <source>
        <strain evidence="3">UTEX LB 985</strain>
    </source>
</reference>
<organism evidence="3">
    <name type="scientific">Haptolina brevifila</name>
    <dbReference type="NCBI Taxonomy" id="156173"/>
    <lineage>
        <taxon>Eukaryota</taxon>
        <taxon>Haptista</taxon>
        <taxon>Haptophyta</taxon>
        <taxon>Prymnesiophyceae</taxon>
        <taxon>Prymnesiales</taxon>
        <taxon>Prymnesiaceae</taxon>
        <taxon>Haptolina</taxon>
    </lineage>
</organism>
<dbReference type="PANTHER" id="PTHR14248">
    <property type="entry name" value="CYCLIN Y, ISOFORM A"/>
    <property type="match status" value="1"/>
</dbReference>
<dbReference type="Pfam" id="PF00134">
    <property type="entry name" value="Cyclin_N"/>
    <property type="match status" value="1"/>
</dbReference>